<proteinExistence type="predicted"/>
<dbReference type="Proteomes" id="UP000294841">
    <property type="component" value="Unassembled WGS sequence"/>
</dbReference>
<keyword evidence="1" id="KW-0812">Transmembrane</keyword>
<dbReference type="InterPro" id="IPR011846">
    <property type="entry name" value="Cyd_oper_YbgE"/>
</dbReference>
<dbReference type="Pfam" id="PF09600">
    <property type="entry name" value="Cyd_oper_YbgE"/>
    <property type="match status" value="1"/>
</dbReference>
<dbReference type="EMBL" id="SLXI01000001">
    <property type="protein sequence ID" value="TCP13975.1"/>
    <property type="molecule type" value="Genomic_DNA"/>
</dbReference>
<gene>
    <name evidence="2" type="ORF">EV697_10192</name>
</gene>
<name>A0A4R2N2D8_9PAST</name>
<protein>
    <submittedName>
        <fullName evidence="2">Cyd operon protein YbgE</fullName>
    </submittedName>
</protein>
<evidence type="ECO:0000313" key="3">
    <source>
        <dbReference type="Proteomes" id="UP000294841"/>
    </source>
</evidence>
<reference evidence="2 3" key="1">
    <citation type="submission" date="2019-03" db="EMBL/GenBank/DDBJ databases">
        <title>Genomic Encyclopedia of Type Strains, Phase IV (KMG-IV): sequencing the most valuable type-strain genomes for metagenomic binning, comparative biology and taxonomic classification.</title>
        <authorList>
            <person name="Goeker M."/>
        </authorList>
    </citation>
    <scope>NUCLEOTIDE SEQUENCE [LARGE SCALE GENOMIC DNA]</scope>
    <source>
        <strain evidence="2 3">DSM 28231</strain>
    </source>
</reference>
<feature type="transmembrane region" description="Helical" evidence="1">
    <location>
        <begin position="75"/>
        <end position="94"/>
    </location>
</feature>
<keyword evidence="3" id="KW-1185">Reference proteome</keyword>
<keyword evidence="1" id="KW-0472">Membrane</keyword>
<evidence type="ECO:0000256" key="1">
    <source>
        <dbReference type="SAM" id="Phobius"/>
    </source>
</evidence>
<dbReference type="OrthoDB" id="5681350at2"/>
<sequence>MINSLTQLMDKGSWRALSLISAISITVCIFFNINNFVMSLRALPNHEIILVILSNIILWIHGIGLAIRNIRWQRLFLFTMLGAYIVIIIVLINMTTNSML</sequence>
<dbReference type="AlphaFoldDB" id="A0A4R2N2D8"/>
<dbReference type="RefSeq" id="WP_132021432.1">
    <property type="nucleotide sequence ID" value="NZ_CP016605.1"/>
</dbReference>
<accession>A0A4R2N2D8</accession>
<organism evidence="2 3">
    <name type="scientific">Bisgaardia hudsonensis</name>
    <dbReference type="NCBI Taxonomy" id="109472"/>
    <lineage>
        <taxon>Bacteria</taxon>
        <taxon>Pseudomonadati</taxon>
        <taxon>Pseudomonadota</taxon>
        <taxon>Gammaproteobacteria</taxon>
        <taxon>Pasteurellales</taxon>
        <taxon>Pasteurellaceae</taxon>
        <taxon>Bisgaardia</taxon>
    </lineage>
</organism>
<feature type="transmembrane region" description="Helical" evidence="1">
    <location>
        <begin position="48"/>
        <end position="68"/>
    </location>
</feature>
<keyword evidence="1" id="KW-1133">Transmembrane helix</keyword>
<feature type="transmembrane region" description="Helical" evidence="1">
    <location>
        <begin position="12"/>
        <end position="33"/>
    </location>
</feature>
<comment type="caution">
    <text evidence="2">The sequence shown here is derived from an EMBL/GenBank/DDBJ whole genome shotgun (WGS) entry which is preliminary data.</text>
</comment>
<evidence type="ECO:0000313" key="2">
    <source>
        <dbReference type="EMBL" id="TCP13975.1"/>
    </source>
</evidence>